<dbReference type="Pfam" id="PF00005">
    <property type="entry name" value="ABC_tran"/>
    <property type="match status" value="1"/>
</dbReference>
<dbReference type="PANTHER" id="PTHR43394">
    <property type="entry name" value="ATP-DEPENDENT PERMEASE MDL1, MITOCHONDRIAL"/>
    <property type="match status" value="1"/>
</dbReference>
<accession>A0A646SKB7</accession>
<dbReference type="Gene3D" id="3.40.50.300">
    <property type="entry name" value="P-loop containing nucleotide triphosphate hydrolases"/>
    <property type="match status" value="1"/>
</dbReference>
<dbReference type="RefSeq" id="WP_322741011.1">
    <property type="nucleotide sequence ID" value="NZ_LBMW01000003.1"/>
</dbReference>
<dbReference type="InterPro" id="IPR039421">
    <property type="entry name" value="Type_1_exporter"/>
</dbReference>
<dbReference type="GO" id="GO:0005524">
    <property type="term" value="F:ATP binding"/>
    <property type="evidence" value="ECO:0007669"/>
    <property type="project" value="UniProtKB-KW"/>
</dbReference>
<gene>
    <name evidence="2" type="primary">orf-3</name>
</gene>
<dbReference type="GO" id="GO:0015421">
    <property type="term" value="F:ABC-type oligopeptide transporter activity"/>
    <property type="evidence" value="ECO:0007669"/>
    <property type="project" value="TreeGrafter"/>
</dbReference>
<dbReference type="InterPro" id="IPR027417">
    <property type="entry name" value="P-loop_NTPase"/>
</dbReference>
<reference evidence="2" key="1">
    <citation type="journal article" date="2019" name="IScience">
        <title>Divergent Biosynthesis of C-Nucleoside Minimycin and Indigoidine in Bacteria.</title>
        <authorList>
            <person name="Kong L."/>
            <person name="Xu G."/>
            <person name="Liu X."/>
            <person name="Wang J."/>
            <person name="Tang Z."/>
            <person name="Cai Y.S."/>
            <person name="Shen K."/>
            <person name="Tao W."/>
            <person name="Zheng Y."/>
            <person name="Deng Z."/>
            <person name="Price N.P.J."/>
            <person name="Chen W."/>
        </authorList>
    </citation>
    <scope>NUCLEOTIDE SEQUENCE</scope>
    <source>
        <strain evidence="2">JCM 4712</strain>
    </source>
</reference>
<proteinExistence type="predicted"/>
<organism evidence="2">
    <name type="scientific">Streptomyces hygroscopicus</name>
    <dbReference type="NCBI Taxonomy" id="1912"/>
    <lineage>
        <taxon>Bacteria</taxon>
        <taxon>Bacillati</taxon>
        <taxon>Actinomycetota</taxon>
        <taxon>Actinomycetes</taxon>
        <taxon>Kitasatosporales</taxon>
        <taxon>Streptomycetaceae</taxon>
        <taxon>Streptomyces</taxon>
        <taxon>Streptomyces violaceusniger group</taxon>
    </lineage>
</organism>
<evidence type="ECO:0000259" key="1">
    <source>
        <dbReference type="Pfam" id="PF00005"/>
    </source>
</evidence>
<sequence>MTLSGGQWQRLALARALLPERHEFVILDEPSAGLDAAAEQEIHSCLRQHRSGRTSLLISHRLSAVRDADLIIVLGDGQVIEHGDHRSLVTSGGAYAHLFALQADGYGPRETATPVDAPALGRP</sequence>
<dbReference type="SUPFAM" id="SSF52540">
    <property type="entry name" value="P-loop containing nucleoside triphosphate hydrolases"/>
    <property type="match status" value="1"/>
</dbReference>
<feature type="domain" description="ABC transporter" evidence="1">
    <location>
        <begin position="2"/>
        <end position="31"/>
    </location>
</feature>
<dbReference type="InterPro" id="IPR003439">
    <property type="entry name" value="ABC_transporter-like_ATP-bd"/>
</dbReference>
<keyword evidence="2" id="KW-0547">Nucleotide-binding</keyword>
<dbReference type="GO" id="GO:0016887">
    <property type="term" value="F:ATP hydrolysis activity"/>
    <property type="evidence" value="ECO:0007669"/>
    <property type="project" value="InterPro"/>
</dbReference>
<protein>
    <submittedName>
        <fullName evidence="2">ABC transporter ATP-binding protein</fullName>
    </submittedName>
</protein>
<name>A0A646SKB7_STRHY</name>
<evidence type="ECO:0000313" key="2">
    <source>
        <dbReference type="EMBL" id="QDX19364.1"/>
    </source>
</evidence>
<keyword evidence="2" id="KW-0067">ATP-binding</keyword>
<dbReference type="AlphaFoldDB" id="A0A646SKB7"/>
<dbReference type="PANTHER" id="PTHR43394:SF1">
    <property type="entry name" value="ATP-BINDING CASSETTE SUB-FAMILY B MEMBER 10, MITOCHONDRIAL"/>
    <property type="match status" value="1"/>
</dbReference>
<dbReference type="EMBL" id="MK122964">
    <property type="protein sequence ID" value="QDX19364.1"/>
    <property type="molecule type" value="Genomic_DNA"/>
</dbReference>